<sequence length="80" mass="9195">MDFKSKITTQVIPFIKKHQLKSSVILLSDPDANSWINKINPQWSGSLPATLIVKGNKREFNEKTFTYNELELLTTKFLTP</sequence>
<evidence type="ECO:0000313" key="1">
    <source>
        <dbReference type="EMBL" id="GAK35943.1"/>
    </source>
</evidence>
<organism evidence="1 2">
    <name type="scientific">Bacteroides graminisolvens DSM 19988 = JCM 15093</name>
    <dbReference type="NCBI Taxonomy" id="1121097"/>
    <lineage>
        <taxon>Bacteria</taxon>
        <taxon>Pseudomonadati</taxon>
        <taxon>Bacteroidota</taxon>
        <taxon>Bacteroidia</taxon>
        <taxon>Bacteroidales</taxon>
        <taxon>Bacteroidaceae</taxon>
        <taxon>Bacteroides</taxon>
    </lineage>
</organism>
<dbReference type="Proteomes" id="UP000027601">
    <property type="component" value="Unassembled WGS sequence"/>
</dbReference>
<name>A0A069CZA1_9BACE</name>
<gene>
    <name evidence="1" type="ORF">JCM15093_1076</name>
</gene>
<evidence type="ECO:0000313" key="2">
    <source>
        <dbReference type="Proteomes" id="UP000027601"/>
    </source>
</evidence>
<dbReference type="eggNOG" id="COG0526">
    <property type="taxonomic scope" value="Bacteria"/>
</dbReference>
<comment type="caution">
    <text evidence="1">The sequence shown here is derived from an EMBL/GenBank/DDBJ whole genome shotgun (WGS) entry which is preliminary data.</text>
</comment>
<dbReference type="EMBL" id="BAJS01000004">
    <property type="protein sequence ID" value="GAK35943.1"/>
    <property type="molecule type" value="Genomic_DNA"/>
</dbReference>
<accession>A0A069CZA1</accession>
<keyword evidence="2" id="KW-1185">Reference proteome</keyword>
<reference evidence="1 2" key="1">
    <citation type="journal article" date="2015" name="Microbes Environ.">
        <title>Distribution and evolution of nitrogen fixation genes in the phylum bacteroidetes.</title>
        <authorList>
            <person name="Inoue J."/>
            <person name="Oshima K."/>
            <person name="Suda W."/>
            <person name="Sakamoto M."/>
            <person name="Iino T."/>
            <person name="Noda S."/>
            <person name="Hongoh Y."/>
            <person name="Hattori M."/>
            <person name="Ohkuma M."/>
        </authorList>
    </citation>
    <scope>NUCLEOTIDE SEQUENCE [LARGE SCALE GENOMIC DNA]</scope>
    <source>
        <strain evidence="1 2">JCM 15093</strain>
    </source>
</reference>
<protein>
    <submittedName>
        <fullName evidence="1">Uncharacterized protein</fullName>
    </submittedName>
</protein>
<dbReference type="STRING" id="1121097.GCA_000428125_00137"/>
<dbReference type="AlphaFoldDB" id="A0A069CZA1"/>
<proteinExistence type="predicted"/>